<keyword evidence="2" id="KW-1185">Reference proteome</keyword>
<dbReference type="OrthoDB" id="426293at2759"/>
<sequence>MDFIVKAIEKKKINKIKLLINNNNKRDILYEMYDKNELSEKKLKFIIEKCSNYLYISTPLIERLIKEDNYQLFSIIIENLNFFDNKFILNILLFHYKNKTPISTSDLKQQISKYKFKLNKYNIYRRNTCGNYLEEACSCGNENVFFFLIRHGIVRKNENIFGETLLFEACR</sequence>
<reference evidence="1 2" key="2">
    <citation type="submission" date="2016-08" db="EMBL/GenBank/DDBJ databases">
        <title>Pervasive Adenine N6-methylation of Active Genes in Fungi.</title>
        <authorList>
            <consortium name="DOE Joint Genome Institute"/>
            <person name="Mondo S.J."/>
            <person name="Dannebaum R.O."/>
            <person name="Kuo R.C."/>
            <person name="Labutti K."/>
            <person name="Haridas S."/>
            <person name="Kuo A."/>
            <person name="Salamov A."/>
            <person name="Ahrendt S.R."/>
            <person name="Lipzen A."/>
            <person name="Sullivan W."/>
            <person name="Andreopoulos W.B."/>
            <person name="Clum A."/>
            <person name="Lindquist E."/>
            <person name="Daum C."/>
            <person name="Ramamoorthy G.K."/>
            <person name="Gryganskyi A."/>
            <person name="Culley D."/>
            <person name="Magnuson J.K."/>
            <person name="James T.Y."/>
            <person name="O'Malley M.A."/>
            <person name="Stajich J.E."/>
            <person name="Spatafora J.W."/>
            <person name="Visel A."/>
            <person name="Grigoriev I.V."/>
        </authorList>
    </citation>
    <scope>NUCLEOTIDE SEQUENCE [LARGE SCALE GENOMIC DNA]</scope>
    <source>
        <strain evidence="1 2">S4</strain>
    </source>
</reference>
<name>A0A1Y1WV71_9FUNG</name>
<proteinExistence type="predicted"/>
<dbReference type="SUPFAM" id="SSF140860">
    <property type="entry name" value="Pseudo ankyrin repeat-like"/>
    <property type="match status" value="1"/>
</dbReference>
<evidence type="ECO:0000313" key="2">
    <source>
        <dbReference type="Proteomes" id="UP000193944"/>
    </source>
</evidence>
<dbReference type="Proteomes" id="UP000193944">
    <property type="component" value="Unassembled WGS sequence"/>
</dbReference>
<dbReference type="AlphaFoldDB" id="A0A1Y1WV71"/>
<comment type="caution">
    <text evidence="1">The sequence shown here is derived from an EMBL/GenBank/DDBJ whole genome shotgun (WGS) entry which is preliminary data.</text>
</comment>
<dbReference type="EMBL" id="MCFG01000249">
    <property type="protein sequence ID" value="ORX77403.1"/>
    <property type="molecule type" value="Genomic_DNA"/>
</dbReference>
<evidence type="ECO:0000313" key="1">
    <source>
        <dbReference type="EMBL" id="ORX77403.1"/>
    </source>
</evidence>
<accession>A0A1Y1WV71</accession>
<protein>
    <recommendedName>
        <fullName evidence="3">Ankyrin</fullName>
    </recommendedName>
</protein>
<evidence type="ECO:0008006" key="3">
    <source>
        <dbReference type="Google" id="ProtNLM"/>
    </source>
</evidence>
<feature type="non-terminal residue" evidence="1">
    <location>
        <position position="171"/>
    </location>
</feature>
<organism evidence="1 2">
    <name type="scientific">Anaeromyces robustus</name>
    <dbReference type="NCBI Taxonomy" id="1754192"/>
    <lineage>
        <taxon>Eukaryota</taxon>
        <taxon>Fungi</taxon>
        <taxon>Fungi incertae sedis</taxon>
        <taxon>Chytridiomycota</taxon>
        <taxon>Chytridiomycota incertae sedis</taxon>
        <taxon>Neocallimastigomycetes</taxon>
        <taxon>Neocallimastigales</taxon>
        <taxon>Neocallimastigaceae</taxon>
        <taxon>Anaeromyces</taxon>
    </lineage>
</organism>
<gene>
    <name evidence="1" type="ORF">BCR32DRAFT_60472</name>
</gene>
<reference evidence="1 2" key="1">
    <citation type="submission" date="2016-08" db="EMBL/GenBank/DDBJ databases">
        <title>A Parts List for Fungal Cellulosomes Revealed by Comparative Genomics.</title>
        <authorList>
            <consortium name="DOE Joint Genome Institute"/>
            <person name="Haitjema C.H."/>
            <person name="Gilmore S.P."/>
            <person name="Henske J.K."/>
            <person name="Solomon K.V."/>
            <person name="De Groot R."/>
            <person name="Kuo A."/>
            <person name="Mondo S.J."/>
            <person name="Salamov A.A."/>
            <person name="Labutti K."/>
            <person name="Zhao Z."/>
            <person name="Chiniquy J."/>
            <person name="Barry K."/>
            <person name="Brewer H.M."/>
            <person name="Purvine S.O."/>
            <person name="Wright A.T."/>
            <person name="Boxma B."/>
            <person name="Van Alen T."/>
            <person name="Hackstein J.H."/>
            <person name="Baker S.E."/>
            <person name="Grigoriev I.V."/>
            <person name="O'Malley M.A."/>
        </authorList>
    </citation>
    <scope>NUCLEOTIDE SEQUENCE [LARGE SCALE GENOMIC DNA]</scope>
    <source>
        <strain evidence="1 2">S4</strain>
    </source>
</reference>